<dbReference type="InParanoid" id="A0A317XYI0"/>
<protein>
    <recommendedName>
        <fullName evidence="4">EKC/KEOPS complex subunit GON7</fullName>
    </recommendedName>
</protein>
<evidence type="ECO:0000313" key="3">
    <source>
        <dbReference type="Proteomes" id="UP000246740"/>
    </source>
</evidence>
<keyword evidence="3" id="KW-1185">Reference proteome</keyword>
<proteinExistence type="predicted"/>
<evidence type="ECO:0008006" key="4">
    <source>
        <dbReference type="Google" id="ProtNLM"/>
    </source>
</evidence>
<dbReference type="EMBL" id="KZ819188">
    <property type="protein sequence ID" value="PWZ03357.1"/>
    <property type="molecule type" value="Genomic_DNA"/>
</dbReference>
<gene>
    <name evidence="2" type="ORF">BCV70DRAFT_197573</name>
</gene>
<accession>A0A317XYI0</accession>
<feature type="compositionally biased region" description="Acidic residues" evidence="1">
    <location>
        <begin position="101"/>
        <end position="116"/>
    </location>
</feature>
<dbReference type="Proteomes" id="UP000246740">
    <property type="component" value="Unassembled WGS sequence"/>
</dbReference>
<sequence length="116" mass="12364">MSQITAETHIAVPEGRSDLPVSPLPLLGPNSQPQDDLSPSTSLSLPLAAAKSSDGTKPDQLSSLADAMDETRARLNQVLSTWKDWIGKEGETLSSSKPEAGDDDADEDDDDEDDEE</sequence>
<feature type="region of interest" description="Disordered" evidence="1">
    <location>
        <begin position="1"/>
        <end position="62"/>
    </location>
</feature>
<dbReference type="OrthoDB" id="2556698at2759"/>
<evidence type="ECO:0000256" key="1">
    <source>
        <dbReference type="SAM" id="MobiDB-lite"/>
    </source>
</evidence>
<organism evidence="2 3">
    <name type="scientific">Testicularia cyperi</name>
    <dbReference type="NCBI Taxonomy" id="1882483"/>
    <lineage>
        <taxon>Eukaryota</taxon>
        <taxon>Fungi</taxon>
        <taxon>Dikarya</taxon>
        <taxon>Basidiomycota</taxon>
        <taxon>Ustilaginomycotina</taxon>
        <taxon>Ustilaginomycetes</taxon>
        <taxon>Ustilaginales</taxon>
        <taxon>Anthracoideaceae</taxon>
        <taxon>Testicularia</taxon>
    </lineage>
</organism>
<reference evidence="2 3" key="1">
    <citation type="journal article" date="2018" name="Mol. Biol. Evol.">
        <title>Broad Genomic Sampling Reveals a Smut Pathogenic Ancestry of the Fungal Clade Ustilaginomycotina.</title>
        <authorList>
            <person name="Kijpornyongpan T."/>
            <person name="Mondo S.J."/>
            <person name="Barry K."/>
            <person name="Sandor L."/>
            <person name="Lee J."/>
            <person name="Lipzen A."/>
            <person name="Pangilinan J."/>
            <person name="LaButti K."/>
            <person name="Hainaut M."/>
            <person name="Henrissat B."/>
            <person name="Grigoriev I.V."/>
            <person name="Spatafora J.W."/>
            <person name="Aime M.C."/>
        </authorList>
    </citation>
    <scope>NUCLEOTIDE SEQUENCE [LARGE SCALE GENOMIC DNA]</scope>
    <source>
        <strain evidence="2 3">MCA 3645</strain>
    </source>
</reference>
<dbReference type="AlphaFoldDB" id="A0A317XYI0"/>
<name>A0A317XYI0_9BASI</name>
<feature type="region of interest" description="Disordered" evidence="1">
    <location>
        <begin position="84"/>
        <end position="116"/>
    </location>
</feature>
<evidence type="ECO:0000313" key="2">
    <source>
        <dbReference type="EMBL" id="PWZ03357.1"/>
    </source>
</evidence>
<feature type="compositionally biased region" description="Low complexity" evidence="1">
    <location>
        <begin position="33"/>
        <end position="53"/>
    </location>
</feature>